<dbReference type="Proteomes" id="UP000784294">
    <property type="component" value="Unassembled WGS sequence"/>
</dbReference>
<gene>
    <name evidence="2" type="ORF">PXEA_LOCUS30591</name>
</gene>
<reference evidence="2" key="1">
    <citation type="submission" date="2018-11" db="EMBL/GenBank/DDBJ databases">
        <authorList>
            <consortium name="Pathogen Informatics"/>
        </authorList>
    </citation>
    <scope>NUCLEOTIDE SEQUENCE</scope>
</reference>
<feature type="domain" description="Talin 1-like rod-segment" evidence="1">
    <location>
        <begin position="58"/>
        <end position="136"/>
    </location>
</feature>
<proteinExistence type="predicted"/>
<protein>
    <recommendedName>
        <fullName evidence="1">Talin 1-like rod-segment domain-containing protein</fullName>
    </recommendedName>
</protein>
<dbReference type="AlphaFoldDB" id="A0A3S5B5K3"/>
<keyword evidence="3" id="KW-1185">Reference proteome</keyword>
<dbReference type="Gene3D" id="1.20.1420.10">
    <property type="entry name" value="Talin, central domain"/>
    <property type="match status" value="1"/>
</dbReference>
<dbReference type="EMBL" id="CAAALY010254148">
    <property type="protein sequence ID" value="VEL37151.1"/>
    <property type="molecule type" value="Genomic_DNA"/>
</dbReference>
<organism evidence="2 3">
    <name type="scientific">Protopolystoma xenopodis</name>
    <dbReference type="NCBI Taxonomy" id="117903"/>
    <lineage>
        <taxon>Eukaryota</taxon>
        <taxon>Metazoa</taxon>
        <taxon>Spiralia</taxon>
        <taxon>Lophotrochozoa</taxon>
        <taxon>Platyhelminthes</taxon>
        <taxon>Monogenea</taxon>
        <taxon>Polyopisthocotylea</taxon>
        <taxon>Polystomatidea</taxon>
        <taxon>Polystomatidae</taxon>
        <taxon>Protopolystoma</taxon>
    </lineage>
</organism>
<sequence>MALCEGVLDEIRHLRSHLDDAFLTLSATPIALGGGSNTGRSARSDSDRQHQIANSLPLIQASLQQISELTHGLGVHWRRDRWELVGHDAVGSAAYLQSLVKEGIICTSSLTRSSEQANLVNLMRTVLEADEQLVQSLIDGMHCRVREPCR</sequence>
<accession>A0A3S5B5K3</accession>
<evidence type="ECO:0000313" key="2">
    <source>
        <dbReference type="EMBL" id="VEL37151.1"/>
    </source>
</evidence>
<evidence type="ECO:0000313" key="3">
    <source>
        <dbReference type="Proteomes" id="UP000784294"/>
    </source>
</evidence>
<name>A0A3S5B5K3_9PLAT</name>
<comment type="caution">
    <text evidence="2">The sequence shown here is derived from an EMBL/GenBank/DDBJ whole genome shotgun (WGS) entry which is preliminary data.</text>
</comment>
<evidence type="ECO:0000259" key="1">
    <source>
        <dbReference type="Pfam" id="PF21865"/>
    </source>
</evidence>
<dbReference type="Pfam" id="PF21865">
    <property type="entry name" value="TLN1-like_RS"/>
    <property type="match status" value="1"/>
</dbReference>
<dbReference type="InterPro" id="IPR054060">
    <property type="entry name" value="TLN1-like_RS"/>
</dbReference>